<evidence type="ECO:0000313" key="1">
    <source>
        <dbReference type="EMBL" id="AHG28779.1"/>
    </source>
</evidence>
<dbReference type="EMBL" id="KF740632">
    <property type="protein sequence ID" value="AHG28779.1"/>
    <property type="molecule type" value="Genomic_DNA"/>
</dbReference>
<geneLocation type="plasmid" evidence="1">
    <name>AB-1166-LD</name>
</geneLocation>
<proteinExistence type="predicted"/>
<name>W0LZM6_9BACT</name>
<accession>W0LZM6</accession>
<reference evidence="1" key="1">
    <citation type="journal article" date="2014" name="PLoS ONE">
        <title>Presence and analysis of plasmids in human and animal associated arcobacter species.</title>
        <authorList>
            <person name="Douidah L."/>
            <person name="De Zutter L."/>
            <person name="Van Nieuwerburgh F."/>
            <person name="Deforce D."/>
            <person name="Ingmer H."/>
            <person name="Vandenberg O."/>
            <person name="Van den Abeele A.M."/>
            <person name="Houf K."/>
        </authorList>
    </citation>
    <scope>NUCLEOTIDE SEQUENCE</scope>
    <source>
        <strain evidence="1">AC1166</strain>
        <plasmid evidence="1">AB-1166-LD</plasmid>
    </source>
</reference>
<keyword evidence="1" id="KW-0614">Plasmid</keyword>
<organism evidence="1">
    <name type="scientific">Aliarcobacter butzleri</name>
    <dbReference type="NCBI Taxonomy" id="28197"/>
    <lineage>
        <taxon>Bacteria</taxon>
        <taxon>Pseudomonadati</taxon>
        <taxon>Campylobacterota</taxon>
        <taxon>Epsilonproteobacteria</taxon>
        <taxon>Campylobacterales</taxon>
        <taxon>Arcobacteraceae</taxon>
        <taxon>Aliarcobacter</taxon>
    </lineage>
</organism>
<protein>
    <submittedName>
        <fullName evidence="1">Uncharacterized protein</fullName>
    </submittedName>
</protein>
<sequence>MIKMDFKNLTSFHEVEFLPEVAAFGKTSQTNYIQPNIYFLKLQIFKREAL</sequence>
<dbReference type="AlphaFoldDB" id="W0LZM6"/>